<reference evidence="1 2" key="1">
    <citation type="journal article" date="2011" name="Int. J. Syst. Evol. Microbiol.">
        <title>Hymenobacter yonginensis sp. nov., isolated from a mesotrophic artificial lake.</title>
        <authorList>
            <person name="Joung Y."/>
            <person name="Cho S.H."/>
            <person name="Kim H."/>
            <person name="Kim S.B."/>
            <person name="Joh K."/>
        </authorList>
    </citation>
    <scope>NUCLEOTIDE SEQUENCE [LARGE SCALE GENOMIC DNA]</scope>
    <source>
        <strain evidence="1 2">KCTC 22745</strain>
    </source>
</reference>
<accession>A0ABY7PJZ3</accession>
<evidence type="ECO:0000313" key="2">
    <source>
        <dbReference type="Proteomes" id="UP001211872"/>
    </source>
</evidence>
<evidence type="ECO:0008006" key="3">
    <source>
        <dbReference type="Google" id="ProtNLM"/>
    </source>
</evidence>
<evidence type="ECO:0000313" key="1">
    <source>
        <dbReference type="EMBL" id="WBO82987.1"/>
    </source>
</evidence>
<organism evidence="1 2">
    <name type="scientific">Hymenobacter yonginensis</name>
    <dbReference type="NCBI Taxonomy" id="748197"/>
    <lineage>
        <taxon>Bacteria</taxon>
        <taxon>Pseudomonadati</taxon>
        <taxon>Bacteroidota</taxon>
        <taxon>Cytophagia</taxon>
        <taxon>Cytophagales</taxon>
        <taxon>Hymenobacteraceae</taxon>
        <taxon>Hymenobacter</taxon>
    </lineage>
</organism>
<dbReference type="RefSeq" id="WP_270125347.1">
    <property type="nucleotide sequence ID" value="NZ_CP115396.1"/>
</dbReference>
<keyword evidence="2" id="KW-1185">Reference proteome</keyword>
<dbReference type="Proteomes" id="UP001211872">
    <property type="component" value="Chromosome"/>
</dbReference>
<gene>
    <name evidence="1" type="ORF">O9Z63_11415</name>
</gene>
<name>A0ABY7PJZ3_9BACT</name>
<protein>
    <recommendedName>
        <fullName evidence="3">Lipocalin-like domain-containing protein</fullName>
    </recommendedName>
</protein>
<dbReference type="EMBL" id="CP115396">
    <property type="protein sequence ID" value="WBO82987.1"/>
    <property type="molecule type" value="Genomic_DNA"/>
</dbReference>
<proteinExistence type="predicted"/>
<sequence length="156" mass="18164">MLIDHLPTHSVLGCLLLLLVLFTGACKKSTPEPVVPVAVTNGQLAGQWRLFEQRFRYYNPRNELQSDEVAASPQPGSTYDMIFNDSTARYRQYIGTRAVYDSAFAYTRQNLIIKINDGLFRELKIIELTDQRLTFEHRDGRPNGYYYITEDRYKRF</sequence>